<evidence type="ECO:0000313" key="11">
    <source>
        <dbReference type="Proteomes" id="UP001345963"/>
    </source>
</evidence>
<dbReference type="Gene3D" id="4.10.410.10">
    <property type="entry name" value="Pancreatic trypsin inhibitor Kunitz domain"/>
    <property type="match status" value="1"/>
</dbReference>
<proteinExistence type="inferred from homology"/>
<accession>A0ABU7AIQ2</accession>
<dbReference type="EMBL" id="JAHUTI010019855">
    <property type="protein sequence ID" value="MED6238067.1"/>
    <property type="molecule type" value="Genomic_DNA"/>
</dbReference>
<dbReference type="CDD" id="cd00109">
    <property type="entry name" value="Kunitz-type"/>
    <property type="match status" value="1"/>
</dbReference>
<dbReference type="Gene3D" id="2.20.100.10">
    <property type="entry name" value="Thrombospondin type-1 (TSP1) repeat"/>
    <property type="match status" value="7"/>
</dbReference>
<evidence type="ECO:0000313" key="10">
    <source>
        <dbReference type="EMBL" id="MED6238067.1"/>
    </source>
</evidence>
<evidence type="ECO:0000256" key="6">
    <source>
        <dbReference type="ARBA" id="ARBA00023157"/>
    </source>
</evidence>
<dbReference type="Pfam" id="PF00014">
    <property type="entry name" value="Kunitz_BPTI"/>
    <property type="match status" value="1"/>
</dbReference>
<evidence type="ECO:0000256" key="3">
    <source>
        <dbReference type="ARBA" id="ARBA00007491"/>
    </source>
</evidence>
<dbReference type="PROSITE" id="PS50279">
    <property type="entry name" value="BPTI_KUNITZ_2"/>
    <property type="match status" value="1"/>
</dbReference>
<comment type="subcellular location">
    <subcellularLocation>
        <location evidence="2">Secreted</location>
    </subcellularLocation>
</comment>
<dbReference type="SUPFAM" id="SSF82895">
    <property type="entry name" value="TSP-1 type 1 repeat"/>
    <property type="match status" value="7"/>
</dbReference>
<evidence type="ECO:0000256" key="7">
    <source>
        <dbReference type="SAM" id="Coils"/>
    </source>
</evidence>
<dbReference type="InterPro" id="IPR000884">
    <property type="entry name" value="TSP1_rpt"/>
</dbReference>
<dbReference type="InterPro" id="IPR036880">
    <property type="entry name" value="Kunitz_BPTI_sf"/>
</dbReference>
<dbReference type="Pfam" id="PF01133">
    <property type="entry name" value="ER"/>
    <property type="match status" value="1"/>
</dbReference>
<dbReference type="InterPro" id="IPR035912">
    <property type="entry name" value="EHR_sf"/>
</dbReference>
<keyword evidence="11" id="KW-1185">Reference proteome</keyword>
<keyword evidence="7" id="KW-0175">Coiled coil</keyword>
<dbReference type="PROSITE" id="PS50092">
    <property type="entry name" value="TSP1"/>
    <property type="match status" value="6"/>
</dbReference>
<comment type="function">
    <text evidence="1">May have a role in the cell cycle.</text>
</comment>
<gene>
    <name evidence="10" type="ORF">ATANTOWER_007363</name>
</gene>
<dbReference type="PANTHER" id="PTHR13723:SF281">
    <property type="entry name" value="PAPILIN"/>
    <property type="match status" value="1"/>
</dbReference>
<comment type="similarity">
    <text evidence="3">Belongs to the E(R) family.</text>
</comment>
<dbReference type="InterPro" id="IPR036383">
    <property type="entry name" value="TSP1_rpt_sf"/>
</dbReference>
<keyword evidence="6" id="KW-1015">Disulfide bond</keyword>
<dbReference type="InterPro" id="IPR050439">
    <property type="entry name" value="ADAMTS_ADAMTS-like"/>
</dbReference>
<dbReference type="InterPro" id="IPR002223">
    <property type="entry name" value="Kunitz_BPTI"/>
</dbReference>
<evidence type="ECO:0000259" key="9">
    <source>
        <dbReference type="PROSITE" id="PS50279"/>
    </source>
</evidence>
<comment type="caution">
    <text evidence="10">The sequence shown here is derived from an EMBL/GenBank/DDBJ whole genome shotgun (WGS) entry which is preliminary data.</text>
</comment>
<feature type="region of interest" description="Disordered" evidence="8">
    <location>
        <begin position="814"/>
        <end position="842"/>
    </location>
</feature>
<dbReference type="Proteomes" id="UP001345963">
    <property type="component" value="Unassembled WGS sequence"/>
</dbReference>
<dbReference type="PROSITE" id="PS01290">
    <property type="entry name" value="ER"/>
    <property type="match status" value="1"/>
</dbReference>
<feature type="compositionally biased region" description="Basic and acidic residues" evidence="8">
    <location>
        <begin position="1"/>
        <end position="29"/>
    </location>
</feature>
<dbReference type="Pfam" id="PF00090">
    <property type="entry name" value="TSP_1"/>
    <property type="match status" value="1"/>
</dbReference>
<dbReference type="SMART" id="SM00131">
    <property type="entry name" value="KU"/>
    <property type="match status" value="1"/>
</dbReference>
<dbReference type="SUPFAM" id="SSF143875">
    <property type="entry name" value="ERH-like"/>
    <property type="match status" value="1"/>
</dbReference>
<dbReference type="InterPro" id="IPR000781">
    <property type="entry name" value="ERH"/>
</dbReference>
<dbReference type="PANTHER" id="PTHR13723">
    <property type="entry name" value="ADAMTS A DISINTEGRIN AND METALLOPROTEASE WITH THROMBOSPONDIN MOTIFS PROTEASE"/>
    <property type="match status" value="1"/>
</dbReference>
<sequence length="1105" mass="122008">MEKDLKEEADQKEDVEAQKEAKADSEPEIKLPSLDDSNFDSLFQDTSEFEVAADRLEQVLKSMETLLTDVEDLRSQCSYQASELMQAAAEMKQQQEELKENYAEMAREMQEIVDSVEELSSFSCGADLPAGDSLEEVYARLLVNMNILQVLGILQLVVPAFTLTQPVNDYWGEFGAYGPCSRTCGTGVAMRTRRCITSRTDGGHNCVGSSKSFLTCNTHACPVGSRDFREEQCSEFDRMDFQGKRHTWVPYYGASNPCELNCVPRGQNFFYRHRPTVVDGTPCYVGRTDICVDGVCRLLVHGEFMGLDNDTISVHSSASVAVSPHPRDTRIYSYRAGVYGECSATCDGGMQYRIVECLAQDPSNPHVVEESYCISQRLQRPQSQQACSMHPCAAAEYSVSSFSVCSVTCGEGQQSREVVCVGARGEHLPDNACRGLARPASVQTCRRPACHTHVSWHLTEFGLCSRSCGGGVRERKVGCFDTDLNPFHEEQCGLDSRPTSVETCNSQPCHRAQTVPSIQDTGAGRSTIRFVPYVPEEHSGSPCVQSLYGCCPDGHTPATGPRNQGCTQDDCVRSRYGCCLDGVTPARGFGMAGCPEYQAPGVYYGNSIHSTSSVAGVPQPRETLTYIYRAGVYGECSATCDGGVQYRSVECLVQDPSNPRVVDESYCVDQRLQRPLSQQACNMHPCAAAEYSVSSFSVCSVTCGEGQQTRDVVCVGARGEHLRDHACRGLARPASVQTCRRPACHVHITWHVTELGLCTRSCGGGVRERKIGCFDTDLNPYPEDRCGAVSRPLSVESCNTQPCPGVQMVPSVENPGAEESPRRFVPYVPGGPSVSRPGTHSERDPYPPVYGPHCAQSLYGCCPDGHTSATGPRYQGCPQHDCAQSRYGCCLDGVTPAQGVGRAGCPEFQTTELRLSRPVDPSSGNVCLLPRDEGPCDTWMVRFTYDYSTGKCKEFWYGGCHGNGNNFRITPLLGELKSRLKRIAFLFFFDRKPRKSVVSEEMSHTILLVQPTKRPEGRTYADYESVNECMEGVCKMYEEHLKRMNPNSPSITYDISQLFDFIDDLADLSCLVYRADTQTYQPYNKDWIKEKIYVLLRRQAQQAAK</sequence>
<evidence type="ECO:0000256" key="8">
    <source>
        <dbReference type="SAM" id="MobiDB-lite"/>
    </source>
</evidence>
<feature type="coiled-coil region" evidence="7">
    <location>
        <begin position="53"/>
        <end position="119"/>
    </location>
</feature>
<feature type="region of interest" description="Disordered" evidence="8">
    <location>
        <begin position="1"/>
        <end position="36"/>
    </location>
</feature>
<protein>
    <recommendedName>
        <fullName evidence="4">Enhancer of rudimentary homolog</fullName>
    </recommendedName>
</protein>
<evidence type="ECO:0000256" key="2">
    <source>
        <dbReference type="ARBA" id="ARBA00004613"/>
    </source>
</evidence>
<dbReference type="SMART" id="SM00209">
    <property type="entry name" value="TSP1"/>
    <property type="match status" value="7"/>
</dbReference>
<evidence type="ECO:0000256" key="4">
    <source>
        <dbReference type="ARBA" id="ARBA00014423"/>
    </source>
</evidence>
<evidence type="ECO:0000256" key="5">
    <source>
        <dbReference type="ARBA" id="ARBA00022525"/>
    </source>
</evidence>
<organism evidence="10 11">
    <name type="scientific">Ataeniobius toweri</name>
    <dbReference type="NCBI Taxonomy" id="208326"/>
    <lineage>
        <taxon>Eukaryota</taxon>
        <taxon>Metazoa</taxon>
        <taxon>Chordata</taxon>
        <taxon>Craniata</taxon>
        <taxon>Vertebrata</taxon>
        <taxon>Euteleostomi</taxon>
        <taxon>Actinopterygii</taxon>
        <taxon>Neopterygii</taxon>
        <taxon>Teleostei</taxon>
        <taxon>Neoteleostei</taxon>
        <taxon>Acanthomorphata</taxon>
        <taxon>Ovalentaria</taxon>
        <taxon>Atherinomorphae</taxon>
        <taxon>Cyprinodontiformes</taxon>
        <taxon>Goodeidae</taxon>
        <taxon>Ataeniobius</taxon>
    </lineage>
</organism>
<reference evidence="10 11" key="1">
    <citation type="submission" date="2021-07" db="EMBL/GenBank/DDBJ databases">
        <authorList>
            <person name="Palmer J.M."/>
        </authorList>
    </citation>
    <scope>NUCLEOTIDE SEQUENCE [LARGE SCALE GENOMIC DNA]</scope>
    <source>
        <strain evidence="10 11">AT_MEX2019</strain>
        <tissue evidence="10">Muscle</tissue>
    </source>
</reference>
<evidence type="ECO:0000256" key="1">
    <source>
        <dbReference type="ARBA" id="ARBA00003742"/>
    </source>
</evidence>
<keyword evidence="5" id="KW-0964">Secreted</keyword>
<feature type="domain" description="BPTI/Kunitz inhibitor" evidence="9">
    <location>
        <begin position="927"/>
        <end position="967"/>
    </location>
</feature>
<dbReference type="SUPFAM" id="SSF57362">
    <property type="entry name" value="BPTI-like"/>
    <property type="match status" value="1"/>
</dbReference>
<dbReference type="Gene3D" id="3.30.2260.10">
    <property type="entry name" value="Enhancer of rudimentary"/>
    <property type="match status" value="1"/>
</dbReference>
<name>A0ABU7AIQ2_9TELE</name>
<dbReference type="Pfam" id="PF19030">
    <property type="entry name" value="TSP1_ADAMTS"/>
    <property type="match status" value="6"/>
</dbReference>